<feature type="domain" description="GST C-terminal" evidence="2">
    <location>
        <begin position="88"/>
        <end position="215"/>
    </location>
</feature>
<dbReference type="InterPro" id="IPR036249">
    <property type="entry name" value="Thioredoxin-like_sf"/>
</dbReference>
<evidence type="ECO:0000259" key="2">
    <source>
        <dbReference type="PROSITE" id="PS50405"/>
    </source>
</evidence>
<dbReference type="PANTHER" id="PTHR43968:SF6">
    <property type="entry name" value="GLUTATHIONE S-TRANSFERASE OMEGA"/>
    <property type="match status" value="1"/>
</dbReference>
<name>A0A2T3P548_9GAMM</name>
<dbReference type="InterPro" id="IPR040079">
    <property type="entry name" value="Glutathione_S-Trfase"/>
</dbReference>
<dbReference type="Gene3D" id="1.20.1050.10">
    <property type="match status" value="1"/>
</dbReference>
<gene>
    <name evidence="3" type="ORF">C9I94_15175</name>
</gene>
<dbReference type="GO" id="GO:0005737">
    <property type="term" value="C:cytoplasm"/>
    <property type="evidence" value="ECO:0007669"/>
    <property type="project" value="TreeGrafter"/>
</dbReference>
<dbReference type="Proteomes" id="UP000240481">
    <property type="component" value="Unassembled WGS sequence"/>
</dbReference>
<keyword evidence="4" id="KW-1185">Reference proteome</keyword>
<dbReference type="CDD" id="cd03196">
    <property type="entry name" value="GST_C_5"/>
    <property type="match status" value="1"/>
</dbReference>
<proteinExistence type="predicted"/>
<dbReference type="Pfam" id="PF00043">
    <property type="entry name" value="GST_C"/>
    <property type="match status" value="1"/>
</dbReference>
<evidence type="ECO:0000313" key="3">
    <source>
        <dbReference type="EMBL" id="PSW23619.1"/>
    </source>
</evidence>
<dbReference type="AlphaFoldDB" id="A0A2T3P548"/>
<dbReference type="InterPro" id="IPR004046">
    <property type="entry name" value="GST_C"/>
</dbReference>
<dbReference type="EMBL" id="PYLZ01000008">
    <property type="protein sequence ID" value="PSW23619.1"/>
    <property type="molecule type" value="Genomic_DNA"/>
</dbReference>
<dbReference type="Pfam" id="PF13417">
    <property type="entry name" value="GST_N_3"/>
    <property type="match status" value="1"/>
</dbReference>
<organism evidence="3 4">
    <name type="scientific">Photobacterium swingsii</name>
    <dbReference type="NCBI Taxonomy" id="680026"/>
    <lineage>
        <taxon>Bacteria</taxon>
        <taxon>Pseudomonadati</taxon>
        <taxon>Pseudomonadota</taxon>
        <taxon>Gammaproteobacteria</taxon>
        <taxon>Vibrionales</taxon>
        <taxon>Vibrionaceae</taxon>
        <taxon>Photobacterium</taxon>
    </lineage>
</organism>
<dbReference type="InterPro" id="IPR036282">
    <property type="entry name" value="Glutathione-S-Trfase_C_sf"/>
</dbReference>
<dbReference type="SFLD" id="SFLDS00019">
    <property type="entry name" value="Glutathione_Transferase_(cytos"/>
    <property type="match status" value="1"/>
</dbReference>
<dbReference type="SUPFAM" id="SSF52833">
    <property type="entry name" value="Thioredoxin-like"/>
    <property type="match status" value="1"/>
</dbReference>
<accession>A0A2T3P548</accession>
<dbReference type="GO" id="GO:0016740">
    <property type="term" value="F:transferase activity"/>
    <property type="evidence" value="ECO:0007669"/>
    <property type="project" value="UniProtKB-KW"/>
</dbReference>
<dbReference type="InterPro" id="IPR004045">
    <property type="entry name" value="Glutathione_S-Trfase_N"/>
</dbReference>
<dbReference type="InterPro" id="IPR010987">
    <property type="entry name" value="Glutathione-S-Trfase_C-like"/>
</dbReference>
<evidence type="ECO:0000313" key="4">
    <source>
        <dbReference type="Proteomes" id="UP000240481"/>
    </source>
</evidence>
<dbReference type="PROSITE" id="PS50404">
    <property type="entry name" value="GST_NTER"/>
    <property type="match status" value="1"/>
</dbReference>
<evidence type="ECO:0000259" key="1">
    <source>
        <dbReference type="PROSITE" id="PS50404"/>
    </source>
</evidence>
<dbReference type="PANTHER" id="PTHR43968">
    <property type="match status" value="1"/>
</dbReference>
<keyword evidence="3" id="KW-0808">Transferase</keyword>
<feature type="domain" description="GST N-terminal" evidence="1">
    <location>
        <begin position="2"/>
        <end position="82"/>
    </location>
</feature>
<dbReference type="PROSITE" id="PS50405">
    <property type="entry name" value="GST_CTER"/>
    <property type="match status" value="1"/>
</dbReference>
<dbReference type="SUPFAM" id="SSF47616">
    <property type="entry name" value="GST C-terminal domain-like"/>
    <property type="match status" value="1"/>
</dbReference>
<reference evidence="3 4" key="1">
    <citation type="submission" date="2018-01" db="EMBL/GenBank/DDBJ databases">
        <title>Whole genome sequencing of Histamine producing bacteria.</title>
        <authorList>
            <person name="Butler K."/>
        </authorList>
    </citation>
    <scope>NUCLEOTIDE SEQUENCE [LARGE SCALE GENOMIC DNA]</scope>
    <source>
        <strain evidence="3 4">DSM 24669</strain>
    </source>
</reference>
<sequence>MHYPVLYSLQRCPYAMRARLSLLLANQTVLLRNVKLTNKPLEMLAVSPKGTVPVLYFPHVNKVIDQSLAIMYWALSRNDPHNLLRVNEPDVSNEIRQLIQQHDDVFIPLLEQYRAAARYHDDKEANARQACESFIAILEAKLTYSTFLMGDTPSLVDYAMLPFMRQFSKVDRKWFQHASYPKFQQWLITHYNNPIYAKAMRPYPEWLVTRENVIFNRES</sequence>
<comment type="caution">
    <text evidence="3">The sequence shown here is derived from an EMBL/GenBank/DDBJ whole genome shotgun (WGS) entry which is preliminary data.</text>
</comment>
<dbReference type="OrthoDB" id="9813092at2"/>
<protein>
    <submittedName>
        <fullName evidence="3">Glutathione S-transferase</fullName>
    </submittedName>
</protein>
<dbReference type="STRING" id="680026.AB733_08225"/>
<dbReference type="Gene3D" id="3.40.30.10">
    <property type="entry name" value="Glutaredoxin"/>
    <property type="match status" value="1"/>
</dbReference>
<dbReference type="InterPro" id="IPR050983">
    <property type="entry name" value="GST_Omega/HSP26"/>
</dbReference>